<evidence type="ECO:0000313" key="1">
    <source>
        <dbReference type="EMBL" id="SFF96988.1"/>
    </source>
</evidence>
<evidence type="ECO:0000313" key="2">
    <source>
        <dbReference type="Proteomes" id="UP000198661"/>
    </source>
</evidence>
<protein>
    <submittedName>
        <fullName evidence="1">Uncharacterized protein</fullName>
    </submittedName>
</protein>
<organism evidence="1 2">
    <name type="scientific">Planifilum fulgidum</name>
    <dbReference type="NCBI Taxonomy" id="201973"/>
    <lineage>
        <taxon>Bacteria</taxon>
        <taxon>Bacillati</taxon>
        <taxon>Bacillota</taxon>
        <taxon>Bacilli</taxon>
        <taxon>Bacillales</taxon>
        <taxon>Thermoactinomycetaceae</taxon>
        <taxon>Planifilum</taxon>
    </lineage>
</organism>
<proteinExistence type="predicted"/>
<sequence>MIESWGDLFAMITARFGRVWMSPQIGNHDGNEPLFLPQLQVMFFHIPSRGTNSCGVRFPATTPLFQCFPKANKKRRRTPLAEIDFLPRSSSPFHLKLIESGSTTSVNPRGAWKVGLIKARGEQKPPIASPKFSKARSEGVHRDLVRVEGPTAPPSPPSLFTNLLEGRQGMQEGALSDEAACGLFRFRRDSGILNIGRRECWAFSIATKRHTLPRYPDRLFHRAF</sequence>
<name>A0A1I2N0V4_9BACL</name>
<dbReference type="Proteomes" id="UP000198661">
    <property type="component" value="Unassembled WGS sequence"/>
</dbReference>
<accession>A0A1I2N0V4</accession>
<reference evidence="1 2" key="1">
    <citation type="submission" date="2016-10" db="EMBL/GenBank/DDBJ databases">
        <authorList>
            <person name="de Groot N.N."/>
        </authorList>
    </citation>
    <scope>NUCLEOTIDE SEQUENCE [LARGE SCALE GENOMIC DNA]</scope>
    <source>
        <strain evidence="1 2">DSM 44945</strain>
    </source>
</reference>
<gene>
    <name evidence="1" type="ORF">SAMN04488025_11079</name>
</gene>
<keyword evidence="2" id="KW-1185">Reference proteome</keyword>
<dbReference type="EMBL" id="FOOK01000010">
    <property type="protein sequence ID" value="SFF96988.1"/>
    <property type="molecule type" value="Genomic_DNA"/>
</dbReference>
<dbReference type="AlphaFoldDB" id="A0A1I2N0V4"/>